<accession>A0A6F8PQR3</accession>
<dbReference type="PIRSF" id="PIRSF006221">
    <property type="entry name" value="Ketosamine-3-kinase"/>
    <property type="match status" value="1"/>
</dbReference>
<reference evidence="4" key="1">
    <citation type="submission" date="2019-11" db="EMBL/GenBank/DDBJ databases">
        <title>Isolation and characterization of two novel species in the genus Thiomicrorhabdus.</title>
        <authorList>
            <person name="Mochizuki J."/>
            <person name="Kojima H."/>
            <person name="Fukui M."/>
        </authorList>
    </citation>
    <scope>NUCLEOTIDE SEQUENCE [LARGE SCALE GENOMIC DNA]</scope>
    <source>
        <strain evidence="4">AkT22</strain>
    </source>
</reference>
<dbReference type="Gene3D" id="3.30.200.20">
    <property type="entry name" value="Phosphorylase Kinase, domain 1"/>
    <property type="match status" value="1"/>
</dbReference>
<dbReference type="Proteomes" id="UP000501466">
    <property type="component" value="Chromosome"/>
</dbReference>
<dbReference type="SUPFAM" id="SSF56112">
    <property type="entry name" value="Protein kinase-like (PK-like)"/>
    <property type="match status" value="1"/>
</dbReference>
<dbReference type="KEGG" id="tzo:THMIRHAT_21140"/>
<gene>
    <name evidence="3" type="ORF">THMIRHAT_21140</name>
</gene>
<dbReference type="InterPro" id="IPR016477">
    <property type="entry name" value="Fructo-/Ketosamine-3-kinase"/>
</dbReference>
<keyword evidence="2 3" id="KW-0418">Kinase</keyword>
<dbReference type="Gene3D" id="3.90.1200.10">
    <property type="match status" value="1"/>
</dbReference>
<organism evidence="3 4">
    <name type="scientific">Thiosulfativibrio zosterae</name>
    <dbReference type="NCBI Taxonomy" id="2675053"/>
    <lineage>
        <taxon>Bacteria</taxon>
        <taxon>Pseudomonadati</taxon>
        <taxon>Pseudomonadota</taxon>
        <taxon>Gammaproteobacteria</taxon>
        <taxon>Thiotrichales</taxon>
        <taxon>Piscirickettsiaceae</taxon>
        <taxon>Thiosulfativibrio</taxon>
    </lineage>
</organism>
<keyword evidence="2" id="KW-0808">Transferase</keyword>
<keyword evidence="4" id="KW-1185">Reference proteome</keyword>
<dbReference type="AlphaFoldDB" id="A0A6F8PQR3"/>
<dbReference type="InterPro" id="IPR011009">
    <property type="entry name" value="Kinase-like_dom_sf"/>
</dbReference>
<evidence type="ECO:0000256" key="1">
    <source>
        <dbReference type="ARBA" id="ARBA00009460"/>
    </source>
</evidence>
<dbReference type="EMBL" id="AP021888">
    <property type="protein sequence ID" value="BBP44368.1"/>
    <property type="molecule type" value="Genomic_DNA"/>
</dbReference>
<evidence type="ECO:0000313" key="3">
    <source>
        <dbReference type="EMBL" id="BBP44368.1"/>
    </source>
</evidence>
<protein>
    <submittedName>
        <fullName evidence="3">Fructosamine kinase family protein</fullName>
    </submittedName>
</protein>
<proteinExistence type="inferred from homology"/>
<dbReference type="Pfam" id="PF03881">
    <property type="entry name" value="Fructosamin_kin"/>
    <property type="match status" value="1"/>
</dbReference>
<dbReference type="GO" id="GO:0016301">
    <property type="term" value="F:kinase activity"/>
    <property type="evidence" value="ECO:0007669"/>
    <property type="project" value="UniProtKB-UniRule"/>
</dbReference>
<dbReference type="RefSeq" id="WP_173292091.1">
    <property type="nucleotide sequence ID" value="NZ_AP021888.1"/>
</dbReference>
<evidence type="ECO:0000313" key="4">
    <source>
        <dbReference type="Proteomes" id="UP000501466"/>
    </source>
</evidence>
<dbReference type="PANTHER" id="PTHR12149:SF8">
    <property type="entry name" value="PROTEIN-RIBULOSAMINE 3-KINASE"/>
    <property type="match status" value="1"/>
</dbReference>
<name>A0A6F8PQR3_9GAMM</name>
<comment type="similarity">
    <text evidence="1 2">Belongs to the fructosamine kinase family.</text>
</comment>
<evidence type="ECO:0000256" key="2">
    <source>
        <dbReference type="PIRNR" id="PIRNR006221"/>
    </source>
</evidence>
<sequence length="299" mass="33961">MNWQVIANSIQQDLNQEFNIISAAKISGGDIHQAFKIHTHSTLDHFRPEQNFFIKINTAETFELFAAEAFALKTLKDSLSCQVPKVIHLGQNTDQAWLVLEYFQLTSKGDDFQRGKDLALLHHTTQATFGFDQDNFIGLTPQINTPNSDWIVFYGQQRLGYQLALAQANGISAQVFNLGQKLISALPKFFETYHPKASLLHGDLWSGNSAFDEDGEAIFYDPVSYYGDRETDLAMTELFGGFSPAFYKGYNTVFPLDKGYELRKPLYQLYHLLNHFNLFGGHYEQQSLECMQSLLSKVS</sequence>
<dbReference type="PANTHER" id="PTHR12149">
    <property type="entry name" value="FRUCTOSAMINE 3 KINASE-RELATED PROTEIN"/>
    <property type="match status" value="1"/>
</dbReference>